<gene>
    <name evidence="2" type="ORF">ANCDUO_21070</name>
</gene>
<dbReference type="OrthoDB" id="5832087at2759"/>
<evidence type="ECO:0000256" key="1">
    <source>
        <dbReference type="SAM" id="MobiDB-lite"/>
    </source>
</evidence>
<proteinExistence type="predicted"/>
<accession>A0A0C2CGH3</accession>
<protein>
    <submittedName>
        <fullName evidence="2">Uncharacterized protein</fullName>
    </submittedName>
</protein>
<dbReference type="EMBL" id="KN756505">
    <property type="protein sequence ID" value="KIH48857.1"/>
    <property type="molecule type" value="Genomic_DNA"/>
</dbReference>
<evidence type="ECO:0000313" key="3">
    <source>
        <dbReference type="Proteomes" id="UP000054047"/>
    </source>
</evidence>
<dbReference type="Proteomes" id="UP000054047">
    <property type="component" value="Unassembled WGS sequence"/>
</dbReference>
<feature type="region of interest" description="Disordered" evidence="1">
    <location>
        <begin position="42"/>
        <end position="78"/>
    </location>
</feature>
<organism evidence="2 3">
    <name type="scientific">Ancylostoma duodenale</name>
    <dbReference type="NCBI Taxonomy" id="51022"/>
    <lineage>
        <taxon>Eukaryota</taxon>
        <taxon>Metazoa</taxon>
        <taxon>Ecdysozoa</taxon>
        <taxon>Nematoda</taxon>
        <taxon>Chromadorea</taxon>
        <taxon>Rhabditida</taxon>
        <taxon>Rhabditina</taxon>
        <taxon>Rhabditomorpha</taxon>
        <taxon>Strongyloidea</taxon>
        <taxon>Ancylostomatidae</taxon>
        <taxon>Ancylostomatinae</taxon>
        <taxon>Ancylostoma</taxon>
    </lineage>
</organism>
<name>A0A0C2CGH3_9BILA</name>
<dbReference type="AlphaFoldDB" id="A0A0C2CGH3"/>
<sequence>MAGVTRLDRICNEDIRNRFGVGTISDKLRESRLQWYGHVRMPRRGPSAKSALMSKSPANAQKVDQSSAGLTHSTLILS</sequence>
<evidence type="ECO:0000313" key="2">
    <source>
        <dbReference type="EMBL" id="KIH48857.1"/>
    </source>
</evidence>
<keyword evidence="3" id="KW-1185">Reference proteome</keyword>
<feature type="compositionally biased region" description="Polar residues" evidence="1">
    <location>
        <begin position="56"/>
        <end position="78"/>
    </location>
</feature>
<reference evidence="2 3" key="1">
    <citation type="submission" date="2013-12" db="EMBL/GenBank/DDBJ databases">
        <title>Draft genome of the parsitic nematode Ancylostoma duodenale.</title>
        <authorList>
            <person name="Mitreva M."/>
        </authorList>
    </citation>
    <scope>NUCLEOTIDE SEQUENCE [LARGE SCALE GENOMIC DNA]</scope>
    <source>
        <strain evidence="2 3">Zhejiang</strain>
    </source>
</reference>